<proteinExistence type="predicted"/>
<organism evidence="1 2">
    <name type="scientific">Apatococcus fuscideae</name>
    <dbReference type="NCBI Taxonomy" id="2026836"/>
    <lineage>
        <taxon>Eukaryota</taxon>
        <taxon>Viridiplantae</taxon>
        <taxon>Chlorophyta</taxon>
        <taxon>core chlorophytes</taxon>
        <taxon>Trebouxiophyceae</taxon>
        <taxon>Chlorellales</taxon>
        <taxon>Chlorellaceae</taxon>
        <taxon>Apatococcus</taxon>
    </lineage>
</organism>
<reference evidence="1 2" key="1">
    <citation type="journal article" date="2024" name="Nat. Commun.">
        <title>Phylogenomics reveals the evolutionary origins of lichenization in chlorophyte algae.</title>
        <authorList>
            <person name="Puginier C."/>
            <person name="Libourel C."/>
            <person name="Otte J."/>
            <person name="Skaloud P."/>
            <person name="Haon M."/>
            <person name="Grisel S."/>
            <person name="Petersen M."/>
            <person name="Berrin J.G."/>
            <person name="Delaux P.M."/>
            <person name="Dal Grande F."/>
            <person name="Keller J."/>
        </authorList>
    </citation>
    <scope>NUCLEOTIDE SEQUENCE [LARGE SCALE GENOMIC DNA]</scope>
    <source>
        <strain evidence="1 2">SAG 2523</strain>
    </source>
</reference>
<accession>A0AAW1T953</accession>
<dbReference type="EMBL" id="JALJOV010000190">
    <property type="protein sequence ID" value="KAK9866095.1"/>
    <property type="molecule type" value="Genomic_DNA"/>
</dbReference>
<keyword evidence="2" id="KW-1185">Reference proteome</keyword>
<name>A0AAW1T953_9CHLO</name>
<sequence>MLLPAKSQQEAASILIDLCLPQQEHRTVSGAGKQDQIHSGQWPSSPIYHHYSDQAPYVAGSCTHQDLRKHLVSIGWARAWIDGITEAQIKRPLRHIH</sequence>
<comment type="caution">
    <text evidence="1">The sequence shown here is derived from an EMBL/GenBank/DDBJ whole genome shotgun (WGS) entry which is preliminary data.</text>
</comment>
<protein>
    <submittedName>
        <fullName evidence="1">Uncharacterized protein</fullName>
    </submittedName>
</protein>
<evidence type="ECO:0000313" key="1">
    <source>
        <dbReference type="EMBL" id="KAK9866095.1"/>
    </source>
</evidence>
<evidence type="ECO:0000313" key="2">
    <source>
        <dbReference type="Proteomes" id="UP001485043"/>
    </source>
</evidence>
<dbReference type="Proteomes" id="UP001485043">
    <property type="component" value="Unassembled WGS sequence"/>
</dbReference>
<gene>
    <name evidence="1" type="ORF">WJX84_004487</name>
</gene>
<dbReference type="AlphaFoldDB" id="A0AAW1T953"/>